<sequence length="533" mass="53930">MVSALVLLPALSPSPSAQARPSFGLDRIAGILGDDPDRYATAHDAAVTAFPGGSDVAVLARGDAFADAISGSFLAGALGAPVLLTRTGDLPNATISALADLDTTTVVVLGGPSAVSPVVLDQLRVVFPDMDVVVVSGEDRYATAAAAVRETGASAQDVPLVDGLRTALLVSGEVSADAVTASPLAYGAGLPLLLTGRDGLPPSTRELMADLSVEQVVVGGAAAVSARVRADVAEATGHPVVPLSGEDRYATAATVAAYAYDELGFDPTQVDVVRGDDPADALAASALSGGRGAPYLLTRTGDLPPASRALLVGRCEELLGGYVLGGAAAVSAATVEDAVRAGGGCSPLDRITLEEVGQPRDLTAYPNSPGQTGPDDNRTFRVLGTEYGTVEYRVTLFRADRVDLTDPSRPVFTPDPDRPGTADTGSPTADVLVADDVLPAPDNDGPGTPYRREGLPVAPTAVFYTGYYGATFVLNGDLAPEQVVAVVHRNGAGSTDGSAARGGPTVHVDLAPDGTAAEAVAVTGVLRWTAPPP</sequence>
<protein>
    <submittedName>
        <fullName evidence="2">Unannotated protein</fullName>
    </submittedName>
</protein>
<dbReference type="InterPro" id="IPR007253">
    <property type="entry name" value="Cell_wall-bd_2"/>
</dbReference>
<dbReference type="InterPro" id="IPR051922">
    <property type="entry name" value="Bact_Sporulation_Assoc"/>
</dbReference>
<dbReference type="Gene3D" id="3.40.50.12090">
    <property type="match status" value="2"/>
</dbReference>
<dbReference type="EMBL" id="CAFBMQ010000420">
    <property type="protein sequence ID" value="CAB4934128.1"/>
    <property type="molecule type" value="Genomic_DNA"/>
</dbReference>
<name>A0A6J7ISC3_9ZZZZ</name>
<reference evidence="2" key="1">
    <citation type="submission" date="2020-05" db="EMBL/GenBank/DDBJ databases">
        <authorList>
            <person name="Chiriac C."/>
            <person name="Salcher M."/>
            <person name="Ghai R."/>
            <person name="Kavagutti S V."/>
        </authorList>
    </citation>
    <scope>NUCLEOTIDE SEQUENCE</scope>
</reference>
<evidence type="ECO:0000256" key="1">
    <source>
        <dbReference type="SAM" id="MobiDB-lite"/>
    </source>
</evidence>
<proteinExistence type="predicted"/>
<dbReference type="AlphaFoldDB" id="A0A6J7ISC3"/>
<dbReference type="PANTHER" id="PTHR30032">
    <property type="entry name" value="N-ACETYLMURAMOYL-L-ALANINE AMIDASE-RELATED"/>
    <property type="match status" value="1"/>
</dbReference>
<dbReference type="Pfam" id="PF04122">
    <property type="entry name" value="CW_binding_2"/>
    <property type="match status" value="3"/>
</dbReference>
<accession>A0A6J7ISC3</accession>
<evidence type="ECO:0000313" key="2">
    <source>
        <dbReference type="EMBL" id="CAB4934128.1"/>
    </source>
</evidence>
<organism evidence="2">
    <name type="scientific">freshwater metagenome</name>
    <dbReference type="NCBI Taxonomy" id="449393"/>
    <lineage>
        <taxon>unclassified sequences</taxon>
        <taxon>metagenomes</taxon>
        <taxon>ecological metagenomes</taxon>
    </lineage>
</organism>
<dbReference type="PANTHER" id="PTHR30032:SF8">
    <property type="entry name" value="GERMINATION-SPECIFIC N-ACETYLMURAMOYL-L-ALANINE AMIDASE"/>
    <property type="match status" value="1"/>
</dbReference>
<gene>
    <name evidence="2" type="ORF">UFOPK3609_02102</name>
</gene>
<feature type="region of interest" description="Disordered" evidence="1">
    <location>
        <begin position="405"/>
        <end position="428"/>
    </location>
</feature>